<name>A0A4R1M9Q6_9FIRM</name>
<evidence type="ECO:0000259" key="5">
    <source>
        <dbReference type="PROSITE" id="PS51192"/>
    </source>
</evidence>
<dbReference type="GO" id="GO:0016787">
    <property type="term" value="F:hydrolase activity"/>
    <property type="evidence" value="ECO:0007669"/>
    <property type="project" value="UniProtKB-KW"/>
</dbReference>
<evidence type="ECO:0000259" key="6">
    <source>
        <dbReference type="PROSITE" id="PS51194"/>
    </source>
</evidence>
<dbReference type="Pfam" id="PF04851">
    <property type="entry name" value="ResIII"/>
    <property type="match status" value="1"/>
</dbReference>
<dbReference type="EMBL" id="SMGQ01000016">
    <property type="protein sequence ID" value="TCK89118.1"/>
    <property type="molecule type" value="Genomic_DNA"/>
</dbReference>
<dbReference type="SMART" id="SM00487">
    <property type="entry name" value="DEXDc"/>
    <property type="match status" value="1"/>
</dbReference>
<dbReference type="PROSITE" id="PS51192">
    <property type="entry name" value="HELICASE_ATP_BIND_1"/>
    <property type="match status" value="1"/>
</dbReference>
<dbReference type="Pfam" id="PF00271">
    <property type="entry name" value="Helicase_C"/>
    <property type="match status" value="1"/>
</dbReference>
<keyword evidence="8" id="KW-1185">Reference proteome</keyword>
<dbReference type="CDD" id="cd09179">
    <property type="entry name" value="PLDc_N_DEXD_a"/>
    <property type="match status" value="1"/>
</dbReference>
<dbReference type="AlphaFoldDB" id="A0A4R1M9Q6"/>
<dbReference type="InterPro" id="IPR001650">
    <property type="entry name" value="Helicase_C-like"/>
</dbReference>
<dbReference type="PANTHER" id="PTHR11274:SF0">
    <property type="entry name" value="GENERAL TRANSCRIPTION AND DNA REPAIR FACTOR IIH HELICASE SUBUNIT XPB"/>
    <property type="match status" value="1"/>
</dbReference>
<feature type="domain" description="Helicase ATP-binding" evidence="5">
    <location>
        <begin position="269"/>
        <end position="442"/>
    </location>
</feature>
<keyword evidence="1" id="KW-0547">Nucleotide-binding</keyword>
<feature type="domain" description="Helicase C-terminal" evidence="6">
    <location>
        <begin position="516"/>
        <end position="689"/>
    </location>
</feature>
<accession>A0A4R1M9Q6</accession>
<organism evidence="7 8">
    <name type="scientific">Natranaerovirga hydrolytica</name>
    <dbReference type="NCBI Taxonomy" id="680378"/>
    <lineage>
        <taxon>Bacteria</taxon>
        <taxon>Bacillati</taxon>
        <taxon>Bacillota</taxon>
        <taxon>Clostridia</taxon>
        <taxon>Lachnospirales</taxon>
        <taxon>Natranaerovirgaceae</taxon>
        <taxon>Natranaerovirga</taxon>
    </lineage>
</organism>
<gene>
    <name evidence="7" type="ORF">EDC19_2533</name>
</gene>
<dbReference type="OrthoDB" id="9802848at2"/>
<dbReference type="GO" id="GO:0003677">
    <property type="term" value="F:DNA binding"/>
    <property type="evidence" value="ECO:0007669"/>
    <property type="project" value="InterPro"/>
</dbReference>
<dbReference type="CDD" id="cd18785">
    <property type="entry name" value="SF2_C"/>
    <property type="match status" value="1"/>
</dbReference>
<evidence type="ECO:0000256" key="2">
    <source>
        <dbReference type="ARBA" id="ARBA00022801"/>
    </source>
</evidence>
<evidence type="ECO:0000256" key="3">
    <source>
        <dbReference type="ARBA" id="ARBA00022806"/>
    </source>
</evidence>
<dbReference type="PANTHER" id="PTHR11274">
    <property type="entry name" value="RAD25/XP-B DNA REPAIR HELICASE"/>
    <property type="match status" value="1"/>
</dbReference>
<reference evidence="7 8" key="1">
    <citation type="submission" date="2019-03" db="EMBL/GenBank/DDBJ databases">
        <title>Genomic Encyclopedia of Type Strains, Phase IV (KMG-IV): sequencing the most valuable type-strain genomes for metagenomic binning, comparative biology and taxonomic classification.</title>
        <authorList>
            <person name="Goeker M."/>
        </authorList>
    </citation>
    <scope>NUCLEOTIDE SEQUENCE [LARGE SCALE GENOMIC DNA]</scope>
    <source>
        <strain evidence="7 8">DSM 24176</strain>
    </source>
</reference>
<evidence type="ECO:0000313" key="7">
    <source>
        <dbReference type="EMBL" id="TCK89118.1"/>
    </source>
</evidence>
<dbReference type="Gene3D" id="3.40.50.300">
    <property type="entry name" value="P-loop containing nucleotide triphosphate hydrolases"/>
    <property type="match status" value="2"/>
</dbReference>
<comment type="caution">
    <text evidence="7">The sequence shown here is derived from an EMBL/GenBank/DDBJ whole genome shotgun (WGS) entry which is preliminary data.</text>
</comment>
<proteinExistence type="predicted"/>
<dbReference type="CDD" id="cd17926">
    <property type="entry name" value="DEXHc_RE"/>
    <property type="match status" value="1"/>
</dbReference>
<dbReference type="SMART" id="SM00490">
    <property type="entry name" value="HELICc"/>
    <property type="match status" value="1"/>
</dbReference>
<keyword evidence="4" id="KW-0067">ATP-binding</keyword>
<dbReference type="RefSeq" id="WP_132283196.1">
    <property type="nucleotide sequence ID" value="NZ_SMGQ01000016.1"/>
</dbReference>
<evidence type="ECO:0000256" key="1">
    <source>
        <dbReference type="ARBA" id="ARBA00022741"/>
    </source>
</evidence>
<dbReference type="GO" id="GO:0005524">
    <property type="term" value="F:ATP binding"/>
    <property type="evidence" value="ECO:0007669"/>
    <property type="project" value="UniProtKB-KW"/>
</dbReference>
<dbReference type="SUPFAM" id="SSF52540">
    <property type="entry name" value="P-loop containing nucleoside triphosphate hydrolases"/>
    <property type="match status" value="1"/>
</dbReference>
<dbReference type="GO" id="GO:0004386">
    <property type="term" value="F:helicase activity"/>
    <property type="evidence" value="ECO:0007669"/>
    <property type="project" value="UniProtKB-KW"/>
</dbReference>
<dbReference type="InterPro" id="IPR006935">
    <property type="entry name" value="Helicase/UvrB_N"/>
</dbReference>
<sequence>MSLREVEIKQSYRTSIDNIPTDFYIPLLSRAILYKRAVGFFSSTILSKISTGISDLANKGGTIQIVASPKLSEDDIEAIRKGYQMRDIVLRNAIIREMTEPQTLFEEKRLNQLANLIADGILDIKIAFTENNNNIGMYHEKMGLISDNEGNTLAFSGSMNESLTAVSLNYESIDVFCSWKSDEQRERVQDKQAAFSAIWNNNEPNIMVLEFPELTEEIIQRYKREKVEQYEDFDDEAENEMPEILPLRRTGAIIPADVTLHSYQIEAIDEWERNGFRGIFDMATGTGKTYTGLGALARLCATVNNKLAAIIVCPYQHLVEQWVEDIERFSIKPIIGYSASSQRNWLKRLEIAIRDQKLKIKGREFFCFVCTNATFASVKVQELLGKVHSDVLLLVDEAHNFGAERLSKMMSERYRYRLALSATIERHNDEDGTNRLYDYFGKKCIEYPLERAIDEKKLTRYKYHPIITTLNKGEMAVYIDLTLQMSKCLVKGKDGKYRLNERGKKLALKRARLVAGIEDKLTKLEKYIQPYLNDNHLLIYCGATTLLQDNQDRTDTTEDDLRQIDAVTDLLGNKLNMKVSQFTSKEDIEEREILKREFAAGETLQALIAIKCLDEGVNIPAIRTAFILASTTNPKEYIQRRGRVLRLYKEKDYAEIYDFLALPRPLDEVASLTDEELRRELSLVQNELARAIEFAQIAMNMGEAEQVIDEIKAAYSINDYKLEFEEDYSYVE</sequence>
<dbReference type="InterPro" id="IPR014001">
    <property type="entry name" value="Helicase_ATP-bd"/>
</dbReference>
<dbReference type="Proteomes" id="UP000294545">
    <property type="component" value="Unassembled WGS sequence"/>
</dbReference>
<keyword evidence="2" id="KW-0378">Hydrolase</keyword>
<evidence type="ECO:0000313" key="8">
    <source>
        <dbReference type="Proteomes" id="UP000294545"/>
    </source>
</evidence>
<protein>
    <submittedName>
        <fullName evidence="7">Superfamily II DNA or RNA helicase</fullName>
    </submittedName>
</protein>
<dbReference type="InterPro" id="IPR050615">
    <property type="entry name" value="ATP-dep_DNA_Helicase"/>
</dbReference>
<evidence type="ECO:0000256" key="4">
    <source>
        <dbReference type="ARBA" id="ARBA00022840"/>
    </source>
</evidence>
<dbReference type="PROSITE" id="PS51194">
    <property type="entry name" value="HELICASE_CTER"/>
    <property type="match status" value="1"/>
</dbReference>
<keyword evidence="3 7" id="KW-0347">Helicase</keyword>
<dbReference type="InterPro" id="IPR027417">
    <property type="entry name" value="P-loop_NTPase"/>
</dbReference>